<keyword evidence="4" id="KW-0472">Membrane</keyword>
<dbReference type="GO" id="GO:0016020">
    <property type="term" value="C:membrane"/>
    <property type="evidence" value="ECO:0007669"/>
    <property type="project" value="UniProtKB-SubCell"/>
</dbReference>
<evidence type="ECO:0000313" key="7">
    <source>
        <dbReference type="EMBL" id="MEM0516998.1"/>
    </source>
</evidence>
<feature type="domain" description="Disease resistance R13L4/SHOC-2-like LRR" evidence="6">
    <location>
        <begin position="80"/>
        <end position="167"/>
    </location>
</feature>
<dbReference type="Proteomes" id="UP001390963">
    <property type="component" value="Unassembled WGS sequence"/>
</dbReference>
<evidence type="ECO:0000256" key="5">
    <source>
        <dbReference type="SAM" id="SignalP"/>
    </source>
</evidence>
<gene>
    <name evidence="8" type="ORF">VZD24_01920</name>
    <name evidence="7" type="ORF">VZD85_01440</name>
</gene>
<evidence type="ECO:0000256" key="3">
    <source>
        <dbReference type="ARBA" id="ARBA00022737"/>
    </source>
</evidence>
<evidence type="ECO:0000313" key="10">
    <source>
        <dbReference type="Proteomes" id="UP001390963"/>
    </source>
</evidence>
<dbReference type="Pfam" id="PF23598">
    <property type="entry name" value="LRR_14"/>
    <property type="match status" value="1"/>
</dbReference>
<comment type="subcellular location">
    <subcellularLocation>
        <location evidence="1">Membrane</location>
    </subcellularLocation>
</comment>
<reference evidence="7 10" key="1">
    <citation type="submission" date="2024-01" db="EMBL/GenBank/DDBJ databases">
        <title>Aequorivita flavus sp. nov., isolated from deep-sea sediment.</title>
        <authorList>
            <person name="Chen X."/>
        </authorList>
    </citation>
    <scope>NUCLEOTIDE SEQUENCE</scope>
    <source>
        <strain evidence="7">MCCC 1A16923</strain>
        <strain evidence="8 10">MCCC 1A16935</strain>
    </source>
</reference>
<protein>
    <submittedName>
        <fullName evidence="7">Two component regulator three Y domain protein</fullName>
    </submittedName>
</protein>
<organism evidence="7 9">
    <name type="scientific">Aequorivita flava</name>
    <dbReference type="NCBI Taxonomy" id="3114371"/>
    <lineage>
        <taxon>Bacteria</taxon>
        <taxon>Pseudomonadati</taxon>
        <taxon>Bacteroidota</taxon>
        <taxon>Flavobacteriia</taxon>
        <taxon>Flavobacteriales</taxon>
        <taxon>Flavobacteriaceae</taxon>
        <taxon>Aequorivita</taxon>
    </lineage>
</organism>
<dbReference type="Proteomes" id="UP001388259">
    <property type="component" value="Unassembled WGS sequence"/>
</dbReference>
<sequence>MKPTLLTCICLFVASVAMAEISKQEKSVLLDLYTATNGQKWNTKWNLNAPVSTWHGVTIENNTITAIDLIFNNLNGTLPSSIGQLQNLKTLELSFNPIEGTLPDELGNLSNLEVLALNATSLSGRIPESIGQLSKLKQLHLSSNQLTGTVPESVTNLKQIEVFNVFDNGLTGPLPKGLANCPFLKELVVAENEFTNPNDFSIIVLSNTGSKLNLMNSPFQTKSSEAIIAVERDENAD</sequence>
<evidence type="ECO:0000313" key="8">
    <source>
        <dbReference type="EMBL" id="MEM0572261.1"/>
    </source>
</evidence>
<dbReference type="PANTHER" id="PTHR48065">
    <property type="entry name" value="OS10G0469600 PROTEIN"/>
    <property type="match status" value="1"/>
</dbReference>
<evidence type="ECO:0000256" key="1">
    <source>
        <dbReference type="ARBA" id="ARBA00004370"/>
    </source>
</evidence>
<comment type="caution">
    <text evidence="7">The sequence shown here is derived from an EMBL/GenBank/DDBJ whole genome shotgun (WGS) entry which is preliminary data.</text>
</comment>
<evidence type="ECO:0000256" key="2">
    <source>
        <dbReference type="ARBA" id="ARBA00022729"/>
    </source>
</evidence>
<evidence type="ECO:0000259" key="6">
    <source>
        <dbReference type="Pfam" id="PF23598"/>
    </source>
</evidence>
<dbReference type="FunFam" id="3.80.10.10:FF:000400">
    <property type="entry name" value="Nuclear pore complex protein NUP107"/>
    <property type="match status" value="1"/>
</dbReference>
<keyword evidence="3" id="KW-0677">Repeat</keyword>
<dbReference type="Gene3D" id="3.80.10.10">
    <property type="entry name" value="Ribonuclease Inhibitor"/>
    <property type="match status" value="2"/>
</dbReference>
<keyword evidence="10" id="KW-1185">Reference proteome</keyword>
<evidence type="ECO:0000256" key="4">
    <source>
        <dbReference type="ARBA" id="ARBA00023136"/>
    </source>
</evidence>
<feature type="signal peptide" evidence="5">
    <location>
        <begin position="1"/>
        <end position="19"/>
    </location>
</feature>
<name>A0AB35YQP0_9FLAO</name>
<dbReference type="EMBL" id="JAZBJM010000001">
    <property type="protein sequence ID" value="MEM0516998.1"/>
    <property type="molecule type" value="Genomic_DNA"/>
</dbReference>
<dbReference type="EMBL" id="JBANCF010000001">
    <property type="protein sequence ID" value="MEM0572261.1"/>
    <property type="molecule type" value="Genomic_DNA"/>
</dbReference>
<dbReference type="SUPFAM" id="SSF52058">
    <property type="entry name" value="L domain-like"/>
    <property type="match status" value="1"/>
</dbReference>
<keyword evidence="2 5" id="KW-0732">Signal</keyword>
<proteinExistence type="predicted"/>
<dbReference type="InterPro" id="IPR055414">
    <property type="entry name" value="LRR_R13L4/SHOC2-like"/>
</dbReference>
<dbReference type="InterPro" id="IPR032675">
    <property type="entry name" value="LRR_dom_sf"/>
</dbReference>
<dbReference type="AlphaFoldDB" id="A0AB35YQP0"/>
<accession>A0AB35YQP0</accession>
<feature type="chain" id="PRO_5044306521" evidence="5">
    <location>
        <begin position="20"/>
        <end position="237"/>
    </location>
</feature>
<dbReference type="RefSeq" id="WP_342686474.1">
    <property type="nucleotide sequence ID" value="NZ_JAZBJM010000001.1"/>
</dbReference>
<evidence type="ECO:0000313" key="9">
    <source>
        <dbReference type="Proteomes" id="UP001388259"/>
    </source>
</evidence>